<dbReference type="Proteomes" id="UP001061361">
    <property type="component" value="Chromosome"/>
</dbReference>
<keyword evidence="1" id="KW-0472">Membrane</keyword>
<evidence type="ECO:0000256" key="1">
    <source>
        <dbReference type="SAM" id="Phobius"/>
    </source>
</evidence>
<feature type="transmembrane region" description="Helical" evidence="1">
    <location>
        <begin position="198"/>
        <end position="215"/>
    </location>
</feature>
<feature type="transmembrane region" description="Helical" evidence="1">
    <location>
        <begin position="124"/>
        <end position="140"/>
    </location>
</feature>
<dbReference type="RefSeq" id="WP_264981241.1">
    <property type="nucleotide sequence ID" value="NZ_AP026708.1"/>
</dbReference>
<gene>
    <name evidence="2" type="ORF">JCM14722_18740</name>
</gene>
<evidence type="ECO:0000313" key="3">
    <source>
        <dbReference type="Proteomes" id="UP001061361"/>
    </source>
</evidence>
<protein>
    <submittedName>
        <fullName evidence="2">Uncharacterized protein</fullName>
    </submittedName>
</protein>
<keyword evidence="1" id="KW-0812">Transmembrane</keyword>
<keyword evidence="1" id="KW-1133">Transmembrane helix</keyword>
<proteinExistence type="predicted"/>
<organism evidence="2 3">
    <name type="scientific">Pseudodesulfovibrio portus</name>
    <dbReference type="NCBI Taxonomy" id="231439"/>
    <lineage>
        <taxon>Bacteria</taxon>
        <taxon>Pseudomonadati</taxon>
        <taxon>Thermodesulfobacteriota</taxon>
        <taxon>Desulfovibrionia</taxon>
        <taxon>Desulfovibrionales</taxon>
        <taxon>Desulfovibrionaceae</taxon>
    </lineage>
</organism>
<feature type="transmembrane region" description="Helical" evidence="1">
    <location>
        <begin position="172"/>
        <end position="189"/>
    </location>
</feature>
<accession>A0ABM8ASL2</accession>
<dbReference type="EMBL" id="AP026708">
    <property type="protein sequence ID" value="BDQ34332.1"/>
    <property type="molecule type" value="Genomic_DNA"/>
</dbReference>
<feature type="transmembrane region" description="Helical" evidence="1">
    <location>
        <begin position="31"/>
        <end position="49"/>
    </location>
</feature>
<feature type="transmembrane region" description="Helical" evidence="1">
    <location>
        <begin position="89"/>
        <end position="112"/>
    </location>
</feature>
<keyword evidence="3" id="KW-1185">Reference proteome</keyword>
<feature type="transmembrane region" description="Helical" evidence="1">
    <location>
        <begin position="56"/>
        <end position="77"/>
    </location>
</feature>
<evidence type="ECO:0000313" key="2">
    <source>
        <dbReference type="EMBL" id="BDQ34332.1"/>
    </source>
</evidence>
<sequence length="274" mass="30439">MGYARVCLIILGAVIAGTTIQNGEFFARGYFSHLLPMLLVCSAAFTVLRPERPIRLALVFWQLAAAIILSAGLELAFSMYKRMPFDENGVITLLSVCQLLVIAFISFAVWKLRNGPGPIRWKDKSLIWLIMGVGFVFLALDEKVLIHEGLDRSFHKLAHMKETGWTSRLDDLLVGVYGIIGLVTLWFYSKEMLRFRRCILLLGAGFAALFMSVSADASSSRPDFFNWLVGEQGAPLVREIAEVVEEGCKVLAEALFLTGFASALADVRKGIRDK</sequence>
<reference evidence="2" key="1">
    <citation type="submission" date="2022-08" db="EMBL/GenBank/DDBJ databases">
        <title>Genome Sequence of the sulphate-reducing bacterium, Pseudodesulfovibrio portus JCM14722.</title>
        <authorList>
            <person name="Kondo R."/>
            <person name="Kataoka T."/>
        </authorList>
    </citation>
    <scope>NUCLEOTIDE SEQUENCE</scope>
    <source>
        <strain evidence="2">JCM 14722</strain>
    </source>
</reference>
<name>A0ABM8ASL2_9BACT</name>